<reference evidence="2" key="1">
    <citation type="journal article" date="2025" name="Aquaculture">
        <title>Assessment of the bioflocculant production and safety properties of Metabacillus hrfriensis sp. nov. based on phenotypic and whole-genome sequencing analysis.</title>
        <authorList>
            <person name="Zhang R."/>
            <person name="Zhao Z."/>
            <person name="Luo L."/>
            <person name="Wang S."/>
            <person name="Guo K."/>
            <person name="Xu W."/>
        </authorList>
    </citation>
    <scope>NUCLEOTIDE SEQUENCE [LARGE SCALE GENOMIC DNA]</scope>
    <source>
        <strain evidence="2">CT-WN-B3</strain>
    </source>
</reference>
<evidence type="ECO:0000313" key="1">
    <source>
        <dbReference type="EMBL" id="WHZ58295.1"/>
    </source>
</evidence>
<organism evidence="1 2">
    <name type="scientific">Metabacillus hrfriensis</name>
    <dbReference type="NCBI Taxonomy" id="3048891"/>
    <lineage>
        <taxon>Bacteria</taxon>
        <taxon>Bacillati</taxon>
        <taxon>Bacillota</taxon>
        <taxon>Bacilli</taxon>
        <taxon>Bacillales</taxon>
        <taxon>Bacillaceae</taxon>
        <taxon>Metabacillus</taxon>
    </lineage>
</organism>
<keyword evidence="2" id="KW-1185">Reference proteome</keyword>
<gene>
    <name evidence="1" type="ORF">QLQ22_02660</name>
</gene>
<dbReference type="Proteomes" id="UP001226091">
    <property type="component" value="Chromosome"/>
</dbReference>
<protein>
    <submittedName>
        <fullName evidence="1">SUKH-4 family immunity protein</fullName>
    </submittedName>
</protein>
<accession>A0ACD4RCR1</accession>
<dbReference type="EMBL" id="CP126116">
    <property type="protein sequence ID" value="WHZ58295.1"/>
    <property type="molecule type" value="Genomic_DNA"/>
</dbReference>
<proteinExistence type="predicted"/>
<evidence type="ECO:0000313" key="2">
    <source>
        <dbReference type="Proteomes" id="UP001226091"/>
    </source>
</evidence>
<name>A0ACD4RCR1_9BACI</name>
<sequence>MISPQEFLERWNKDIYGLVSFKEEGLNEIGITSSAKEFLLIAGLPESAAPFLTFEGSDQGGGSPLSNKYEISRDKVSEYIYIGFTGENDPICISKNNGNVICFDYQNDFMEIFINSNINQFAESLLTYVEFISKIKSVNGRKAFLEKNAPSESILWLEKELKRIDKNSLNESSFWKTEIESYAN</sequence>